<feature type="region of interest" description="Disordered" evidence="1">
    <location>
        <begin position="1"/>
        <end position="20"/>
    </location>
</feature>
<evidence type="ECO:0000313" key="2">
    <source>
        <dbReference type="EMBL" id="KAJ7647844.1"/>
    </source>
</evidence>
<accession>A0AAD7CGB8</accession>
<proteinExistence type="predicted"/>
<dbReference type="AlphaFoldDB" id="A0AAD7CGB8"/>
<dbReference type="Proteomes" id="UP001221142">
    <property type="component" value="Unassembled WGS sequence"/>
</dbReference>
<organism evidence="2 3">
    <name type="scientific">Roridomyces roridus</name>
    <dbReference type="NCBI Taxonomy" id="1738132"/>
    <lineage>
        <taxon>Eukaryota</taxon>
        <taxon>Fungi</taxon>
        <taxon>Dikarya</taxon>
        <taxon>Basidiomycota</taxon>
        <taxon>Agaricomycotina</taxon>
        <taxon>Agaricomycetes</taxon>
        <taxon>Agaricomycetidae</taxon>
        <taxon>Agaricales</taxon>
        <taxon>Marasmiineae</taxon>
        <taxon>Mycenaceae</taxon>
        <taxon>Roridomyces</taxon>
    </lineage>
</organism>
<keyword evidence="3" id="KW-1185">Reference proteome</keyword>
<comment type="caution">
    <text evidence="2">The sequence shown here is derived from an EMBL/GenBank/DDBJ whole genome shotgun (WGS) entry which is preliminary data.</text>
</comment>
<protein>
    <submittedName>
        <fullName evidence="2">Uncharacterized protein</fullName>
    </submittedName>
</protein>
<gene>
    <name evidence="2" type="ORF">FB45DRAFT_1020056</name>
</gene>
<evidence type="ECO:0000256" key="1">
    <source>
        <dbReference type="SAM" id="MobiDB-lite"/>
    </source>
</evidence>
<sequence>MTSEDLRWPPGPLLRPTSSTIPPQQNINFHAACECLSDDDFLGRLDNVAHVYVTVESILLADGGHQDSEIVLEKKFMFMETECVRKTRSWEGRYPIAIPRRPNVLDDLEFHLIFPTESDRENFLSIVQKATVPPQLHTSVYLLEDLVPHAKLVKNSQIQDIVDSVFTALAYSDSAEVLVPLAPSHRSVRPLRPAFRRQTIGDTQRALQAREPPFVLILPQASSAALPSLITWHDNKESIVDFPGVQHLPSVPTWTGAGDPPDSWMSLPIGKYGIHGRRILDSQRDQDSQRYIALPFELVDYYLAAHAASTRAGLDEQEQRRALESLAAATASFKMAIVHELAHIILLDKLGRSSLGRHEMSAWDAGSKIYDVAESYDTAECVDVGLLIETAWMGGVHELGLSNDGWLDLVLKSAPEASEHPPANSASIKPHTMRICGISVDTPHRTHGHSTTEFVRDSLFVAKLSGSSSSGSSG</sequence>
<evidence type="ECO:0000313" key="3">
    <source>
        <dbReference type="Proteomes" id="UP001221142"/>
    </source>
</evidence>
<name>A0AAD7CGB8_9AGAR</name>
<dbReference type="EMBL" id="JARKIF010000002">
    <property type="protein sequence ID" value="KAJ7647844.1"/>
    <property type="molecule type" value="Genomic_DNA"/>
</dbReference>
<reference evidence="2" key="1">
    <citation type="submission" date="2023-03" db="EMBL/GenBank/DDBJ databases">
        <title>Massive genome expansion in bonnet fungi (Mycena s.s.) driven by repeated elements and novel gene families across ecological guilds.</title>
        <authorList>
            <consortium name="Lawrence Berkeley National Laboratory"/>
            <person name="Harder C.B."/>
            <person name="Miyauchi S."/>
            <person name="Viragh M."/>
            <person name="Kuo A."/>
            <person name="Thoen E."/>
            <person name="Andreopoulos B."/>
            <person name="Lu D."/>
            <person name="Skrede I."/>
            <person name="Drula E."/>
            <person name="Henrissat B."/>
            <person name="Morin E."/>
            <person name="Kohler A."/>
            <person name="Barry K."/>
            <person name="LaButti K."/>
            <person name="Morin E."/>
            <person name="Salamov A."/>
            <person name="Lipzen A."/>
            <person name="Mereny Z."/>
            <person name="Hegedus B."/>
            <person name="Baldrian P."/>
            <person name="Stursova M."/>
            <person name="Weitz H."/>
            <person name="Taylor A."/>
            <person name="Grigoriev I.V."/>
            <person name="Nagy L.G."/>
            <person name="Martin F."/>
            <person name="Kauserud H."/>
        </authorList>
    </citation>
    <scope>NUCLEOTIDE SEQUENCE</scope>
    <source>
        <strain evidence="2">9284</strain>
    </source>
</reference>